<feature type="compositionally biased region" description="Low complexity" evidence="4">
    <location>
        <begin position="1810"/>
        <end position="1820"/>
    </location>
</feature>
<dbReference type="SMART" id="SM00368">
    <property type="entry name" value="LRR_RI"/>
    <property type="match status" value="4"/>
</dbReference>
<feature type="compositionally biased region" description="Acidic residues" evidence="4">
    <location>
        <begin position="1537"/>
        <end position="1558"/>
    </location>
</feature>
<feature type="compositionally biased region" description="Basic and acidic residues" evidence="4">
    <location>
        <begin position="1466"/>
        <end position="1477"/>
    </location>
</feature>
<dbReference type="GO" id="GO:0005509">
    <property type="term" value="F:calcium ion binding"/>
    <property type="evidence" value="ECO:0007669"/>
    <property type="project" value="InterPro"/>
</dbReference>
<dbReference type="Pfam" id="PF13516">
    <property type="entry name" value="LRR_6"/>
    <property type="match status" value="1"/>
</dbReference>
<feature type="compositionally biased region" description="Basic residues" evidence="4">
    <location>
        <begin position="1605"/>
        <end position="1616"/>
    </location>
</feature>
<evidence type="ECO:0000313" key="7">
    <source>
        <dbReference type="Proteomes" id="UP001165082"/>
    </source>
</evidence>
<feature type="domain" description="EF-hand" evidence="5">
    <location>
        <begin position="1020"/>
        <end position="1055"/>
    </location>
</feature>
<dbReference type="Pfam" id="PF13499">
    <property type="entry name" value="EF-hand_7"/>
    <property type="match status" value="1"/>
</dbReference>
<feature type="region of interest" description="Disordered" evidence="4">
    <location>
        <begin position="1508"/>
        <end position="1648"/>
    </location>
</feature>
<dbReference type="PROSITE" id="PS50222">
    <property type="entry name" value="EF_HAND_2"/>
    <property type="match status" value="2"/>
</dbReference>
<accession>A0A9W6ZD92</accession>
<keyword evidence="2" id="KW-0677">Repeat</keyword>
<feature type="region of interest" description="Disordered" evidence="4">
    <location>
        <begin position="1662"/>
        <end position="1793"/>
    </location>
</feature>
<dbReference type="PANTHER" id="PTHR24114:SF2">
    <property type="entry name" value="F-BOX DOMAIN-CONTAINING PROTEIN-RELATED"/>
    <property type="match status" value="1"/>
</dbReference>
<dbReference type="SMART" id="SM00054">
    <property type="entry name" value="EFh"/>
    <property type="match status" value="2"/>
</dbReference>
<dbReference type="PROSITE" id="PS00018">
    <property type="entry name" value="EF_HAND_1"/>
    <property type="match status" value="1"/>
</dbReference>
<dbReference type="InterPro" id="IPR011992">
    <property type="entry name" value="EF-hand-dom_pair"/>
</dbReference>
<dbReference type="SUPFAM" id="SSF47473">
    <property type="entry name" value="EF-hand"/>
    <property type="match status" value="1"/>
</dbReference>
<feature type="region of interest" description="Disordered" evidence="4">
    <location>
        <begin position="1"/>
        <end position="69"/>
    </location>
</feature>
<feature type="compositionally biased region" description="Basic residues" evidence="4">
    <location>
        <begin position="55"/>
        <end position="68"/>
    </location>
</feature>
<feature type="region of interest" description="Disordered" evidence="4">
    <location>
        <begin position="1347"/>
        <end position="1429"/>
    </location>
</feature>
<dbReference type="SUPFAM" id="SSF52047">
    <property type="entry name" value="RNI-like"/>
    <property type="match status" value="1"/>
</dbReference>
<feature type="compositionally biased region" description="Polar residues" evidence="4">
    <location>
        <begin position="1626"/>
        <end position="1642"/>
    </location>
</feature>
<dbReference type="Proteomes" id="UP001165082">
    <property type="component" value="Unassembled WGS sequence"/>
</dbReference>
<dbReference type="OrthoDB" id="120976at2759"/>
<feature type="compositionally biased region" description="Basic residues" evidence="4">
    <location>
        <begin position="1821"/>
        <end position="1832"/>
    </location>
</feature>
<dbReference type="EMBL" id="BRXZ01001933">
    <property type="protein sequence ID" value="GMH50081.1"/>
    <property type="molecule type" value="Genomic_DNA"/>
</dbReference>
<feature type="compositionally biased region" description="Polar residues" evidence="4">
    <location>
        <begin position="1690"/>
        <end position="1722"/>
    </location>
</feature>
<gene>
    <name evidence="6" type="ORF">TrRE_jg4745</name>
</gene>
<feature type="region of interest" description="Disordered" evidence="4">
    <location>
        <begin position="1456"/>
        <end position="1477"/>
    </location>
</feature>
<dbReference type="InterPro" id="IPR018247">
    <property type="entry name" value="EF_Hand_1_Ca_BS"/>
</dbReference>
<feature type="region of interest" description="Disordered" evidence="4">
    <location>
        <begin position="1808"/>
        <end position="1849"/>
    </location>
</feature>
<dbReference type="InterPro" id="IPR001611">
    <property type="entry name" value="Leu-rich_rpt"/>
</dbReference>
<sequence>MKFLSVMADHTGDKVRKGANELGQTPASRRDWPAKAPVKGKTSRGKIGDPTKQTGAKKKKNSRHKPFPRKSLWSWSMDKRDLVNDVTTIEDNVRTKVKDSSKKKGGRTGSIRSSIRKSVRRSSHTGSAIQELLSIEEMMQDEMDSKPRRIIDVKAARLQYIVELENCIRTRADMPHNKIDTDSDTSSKKSSSEEEEEEEEDMFKAATDGNEVFNSAFRSQLMGVEDSEDKDFQNLTPEKIMEDLRRTRGVKGGKGEFRPAHALSMRRKLSSYHRNGIPSSMRGRTGRRGSAFESSKFMKSRRLSQRIGLGLKDREALQEMARHIEAGKTLDLDLAQNPQSDSETDSSSDESESGGTTEDQAEHYHSYHLYSIFEQLHSPGISGRPGSARTVYLRKCEQEMTAPLPIFDHIRQNPSGLVDMKLSRYGIGDHATVAFGEFLRHCPLKVNSLEVSHNSIMNRGMTILMRSISRHPLIKVLDISSNRPQRSAIVSLTDLFLQPEPIQLVELRLSNCNIGDRNMMILAEGLAESNTLASLKLDKNNLTMCGRDIAYILHENTILTDLDIGWNQLRNDEAAMIARALIGNETLTALNISYNHFGKDAAIFSIAKFITDSQVLQTLDISYNSVKERGSICIADALKSNGSLKELHMDGNPVGPKGGRELLKMIASDGNMRMISLEHCNFEMPDDGPIPFDINEPNGFYKLDLSLPYDRMIAKSLQELACTQGGECWRGEKLDGVYFDIPEDDPMAWDVPEEGILELAFVSNKPLENSEMNESQFAIIKNQITKKGSGHGDKQAQGLISQLSNTFAFNSSQVGEIIENFENSSSKVSVATRLFTQVIDTDNAEKLLSKLNQLERKQVEKKLGQFYYFNNRNPTGHYRLNLNLEFERLVATRIAECNKIEKLSSRMEGKMDLTQKGNWENLRNETYNGEPFSYTTNFEVPDKGIFEFDYVSSVRPESEAVPMTDGEFDAFFKEYITLEGDIEIDEEELHEIFLQFDDDGGGTVDVEELGMIMKSLGQVMSDEEVSGMFNEMDDDGSGGIDFDEFLDLWEMILKKVKEQDRLITLRRQSANVFVSARQIAFMLKRIFRPLERVELFVVFFCRLVDEENMHVALNELSQAEKEALMHRLGALNLFNPFKPDGRYTLDLSQHDTHLLATILIKLAIGESGNPISDECYNGFPFTLPASWTKQLPRKGVYELTFLTPAPRSERKTMSPKPKPQPPSSPQATEASPRNSTKRERRSSAVLSPTIVARDKSGAAKPALLKQGTMKGGIFMSSPGNKANNSHPGNTKLRRVVAEKYLGWEFMEEDDENNLASQHDAMSRRRSSTVQNIDVDNLRDTLIMQERERSRLGTGGWGDEEPTNSGFTPPMKSRGFRGSMGRSSKGTRESRASRGFRGSRGGFRGSRGSREGATRRRRTGTNHEGDCDDEMAQWVDPWPCIEENEKARKERAEQLRSYIDAPSAKKSHPETKADEADERFKVLGYGQRKNSMIAGMKNIESLMVELKLSPPASPTKASKVLPVPRRTSLMVDSAKVEEEGEEGEEEEEEGEEEEEEASEPDPVPIPMPKKKKKNKPKPKPPAPSEIKAAKKKQLLDLILPAVLNTGKKKKKKKKRRNVPTNEPDYSAYTSFPEQQAGFSNTAPNLPLHPEVDEEHLMRQYKPAFSSSVKVKGSHNVKYKHKKKKSAGPRQLGQQGQQNPYALNARPSQYTKPSFLAPSSSNAMKLQAMRDRQVKERELKRKQEDMKLIEEQARKRGVELQSVDHLLDNFNNEDDDPLERSTDSDYAPPTFATLEEAKIHYERKQLERQSEQLLSPLKQQPNKPKKGKGRKGKTKATAALPPVKKPSPKKIKESHDLLDAMDDLSYQITVLKDKLNSLSSAPNITPEEREENDDLLSCLLVVATHINKHKEILESGMVAAQQGGGRPPSHVSILESAQTWRLTLLSVIDTLANRPTAVDSDPSLRDLHLDLTLSTGASGDSAISALSPPPHLPSLPAFSSPLDNISSSADRQRVLLQIGAGVGRGTPLARRTGGTDVGDVVGNIKALYSQNAGTASSPTSHLGGFITGDNVGSPLPGLSDLGIAGLG</sequence>
<evidence type="ECO:0000259" key="5">
    <source>
        <dbReference type="PROSITE" id="PS50222"/>
    </source>
</evidence>
<feature type="compositionally biased region" description="Acidic residues" evidence="4">
    <location>
        <begin position="342"/>
        <end position="352"/>
    </location>
</feature>
<feature type="region of interest" description="Disordered" evidence="4">
    <location>
        <begin position="173"/>
        <end position="209"/>
    </location>
</feature>
<proteinExistence type="inferred from homology"/>
<dbReference type="Gene3D" id="1.10.238.10">
    <property type="entry name" value="EF-hand"/>
    <property type="match status" value="1"/>
</dbReference>
<name>A0A9W6ZD92_9STRA</name>
<feature type="compositionally biased region" description="Basic residues" evidence="4">
    <location>
        <begin position="114"/>
        <end position="123"/>
    </location>
</feature>
<evidence type="ECO:0000313" key="6">
    <source>
        <dbReference type="EMBL" id="GMH50081.1"/>
    </source>
</evidence>
<comment type="similarity">
    <text evidence="1">Belongs to the centrin family.</text>
</comment>
<feature type="compositionally biased region" description="Basic residues" evidence="4">
    <location>
        <begin position="1567"/>
        <end position="1577"/>
    </location>
</feature>
<dbReference type="InterPro" id="IPR032675">
    <property type="entry name" value="LRR_dom_sf"/>
</dbReference>
<feature type="region of interest" description="Disordered" evidence="4">
    <location>
        <begin position="1202"/>
        <end position="1252"/>
    </location>
</feature>
<dbReference type="InterPro" id="IPR002048">
    <property type="entry name" value="EF_hand_dom"/>
</dbReference>
<dbReference type="InterPro" id="IPR052394">
    <property type="entry name" value="LRR-containing"/>
</dbReference>
<feature type="region of interest" description="Disordered" evidence="4">
    <location>
        <begin position="328"/>
        <end position="360"/>
    </location>
</feature>
<comment type="caution">
    <text evidence="6">The sequence shown here is derived from an EMBL/GenBank/DDBJ whole genome shotgun (WGS) entry which is preliminary data.</text>
</comment>
<feature type="region of interest" description="Disordered" evidence="4">
    <location>
        <begin position="273"/>
        <end position="297"/>
    </location>
</feature>
<dbReference type="Pfam" id="PF14771">
    <property type="entry name" value="DUF4476"/>
    <property type="match status" value="1"/>
</dbReference>
<evidence type="ECO:0000256" key="3">
    <source>
        <dbReference type="ARBA" id="ARBA00022837"/>
    </source>
</evidence>
<dbReference type="PANTHER" id="PTHR24114">
    <property type="entry name" value="LEUCINE RICH REPEAT FAMILY PROTEIN"/>
    <property type="match status" value="1"/>
</dbReference>
<dbReference type="CDD" id="cd00051">
    <property type="entry name" value="EFh"/>
    <property type="match status" value="1"/>
</dbReference>
<protein>
    <recommendedName>
        <fullName evidence="5">EF-hand domain-containing protein</fullName>
    </recommendedName>
</protein>
<dbReference type="Gene3D" id="3.80.10.10">
    <property type="entry name" value="Ribonuclease Inhibitor"/>
    <property type="match status" value="1"/>
</dbReference>
<evidence type="ECO:0000256" key="2">
    <source>
        <dbReference type="ARBA" id="ARBA00022737"/>
    </source>
</evidence>
<keyword evidence="7" id="KW-1185">Reference proteome</keyword>
<feature type="compositionally biased region" description="Basic and acidic residues" evidence="4">
    <location>
        <begin position="1726"/>
        <end position="1756"/>
    </location>
</feature>
<feature type="compositionally biased region" description="Basic residues" evidence="4">
    <location>
        <begin position="1670"/>
        <end position="1685"/>
    </location>
</feature>
<feature type="compositionally biased region" description="Basic and acidic residues" evidence="4">
    <location>
        <begin position="173"/>
        <end position="192"/>
    </location>
</feature>
<reference evidence="6" key="1">
    <citation type="submission" date="2022-07" db="EMBL/GenBank/DDBJ databases">
        <title>Genome analysis of Parmales, a sister group of diatoms, reveals the evolutionary specialization of diatoms from phago-mixotrophs to photoautotrophs.</title>
        <authorList>
            <person name="Ban H."/>
            <person name="Sato S."/>
            <person name="Yoshikawa S."/>
            <person name="Kazumasa Y."/>
            <person name="Nakamura Y."/>
            <person name="Ichinomiya M."/>
            <person name="Saitoh K."/>
            <person name="Sato N."/>
            <person name="Blanc-Mathieu R."/>
            <person name="Endo H."/>
            <person name="Kuwata A."/>
            <person name="Ogata H."/>
        </authorList>
    </citation>
    <scope>NUCLEOTIDE SEQUENCE</scope>
</reference>
<keyword evidence="3" id="KW-0106">Calcium</keyword>
<evidence type="ECO:0000256" key="4">
    <source>
        <dbReference type="SAM" id="MobiDB-lite"/>
    </source>
</evidence>
<feature type="compositionally biased region" description="Basic and acidic residues" evidence="4">
    <location>
        <begin position="10"/>
        <end position="19"/>
    </location>
</feature>
<feature type="region of interest" description="Disordered" evidence="4">
    <location>
        <begin position="95"/>
        <end position="126"/>
    </location>
</feature>
<dbReference type="FunFam" id="1.10.238.10:FF:000178">
    <property type="entry name" value="Calmodulin-2 A"/>
    <property type="match status" value="1"/>
</dbReference>
<feature type="domain" description="EF-hand" evidence="5">
    <location>
        <begin position="984"/>
        <end position="1019"/>
    </location>
</feature>
<organism evidence="6 7">
    <name type="scientific">Triparma retinervis</name>
    <dbReference type="NCBI Taxonomy" id="2557542"/>
    <lineage>
        <taxon>Eukaryota</taxon>
        <taxon>Sar</taxon>
        <taxon>Stramenopiles</taxon>
        <taxon>Ochrophyta</taxon>
        <taxon>Bolidophyceae</taxon>
        <taxon>Parmales</taxon>
        <taxon>Triparmaceae</taxon>
        <taxon>Triparma</taxon>
    </lineage>
</organism>
<evidence type="ECO:0000256" key="1">
    <source>
        <dbReference type="ARBA" id="ARBA00005253"/>
    </source>
</evidence>
<dbReference type="GO" id="GO:0043226">
    <property type="term" value="C:organelle"/>
    <property type="evidence" value="ECO:0007669"/>
    <property type="project" value="UniProtKB-ARBA"/>
</dbReference>
<feature type="compositionally biased region" description="Low complexity" evidence="4">
    <location>
        <begin position="1370"/>
        <end position="1383"/>
    </location>
</feature>
<dbReference type="InterPro" id="IPR028011">
    <property type="entry name" value="DUF4476"/>
</dbReference>